<reference evidence="13" key="1">
    <citation type="submission" date="2020-03" db="EMBL/GenBank/DDBJ databases">
        <title>Spirochaetal bacteria isolated from arthropods constitute a novel genus Entomospira genus novum within the order Spirochaetales.</title>
        <authorList>
            <person name="Grana-Miraglia L."/>
            <person name="Sikutova S."/>
            <person name="Fingerle V."/>
            <person name="Sing A."/>
            <person name="Castillo-Ramirez S."/>
            <person name="Margos G."/>
            <person name="Rudolf I."/>
        </authorList>
    </citation>
    <scope>NUCLEOTIDE SEQUENCE</scope>
    <source>
        <strain evidence="13">BR149</strain>
    </source>
</reference>
<dbReference type="InterPro" id="IPR027304">
    <property type="entry name" value="Trigger_fact/SurA_dom_sf"/>
</dbReference>
<dbReference type="Pfam" id="PF00254">
    <property type="entry name" value="FKBP_C"/>
    <property type="match status" value="1"/>
</dbReference>
<dbReference type="GO" id="GO:0051083">
    <property type="term" value="P:'de novo' cotranslational protein folding"/>
    <property type="evidence" value="ECO:0007669"/>
    <property type="project" value="TreeGrafter"/>
</dbReference>
<evidence type="ECO:0000256" key="1">
    <source>
        <dbReference type="ARBA" id="ARBA00000971"/>
    </source>
</evidence>
<evidence type="ECO:0000256" key="9">
    <source>
        <dbReference type="HAMAP-Rule" id="MF_00303"/>
    </source>
</evidence>
<dbReference type="Gene3D" id="3.30.70.1050">
    <property type="entry name" value="Trigger factor ribosome-binding domain"/>
    <property type="match status" value="1"/>
</dbReference>
<dbReference type="HAMAP" id="MF_00303">
    <property type="entry name" value="Trigger_factor_Tig"/>
    <property type="match status" value="1"/>
</dbReference>
<evidence type="ECO:0000259" key="12">
    <source>
        <dbReference type="Pfam" id="PF05698"/>
    </source>
</evidence>
<feature type="domain" description="Trigger factor ribosome-binding bacterial" evidence="11">
    <location>
        <begin position="6"/>
        <end position="148"/>
    </location>
</feature>
<dbReference type="GO" id="GO:0015031">
    <property type="term" value="P:protein transport"/>
    <property type="evidence" value="ECO:0007669"/>
    <property type="project" value="UniProtKB-UniRule"/>
</dbReference>
<comment type="catalytic activity">
    <reaction evidence="1 9">
        <text>[protein]-peptidylproline (omega=180) = [protein]-peptidylproline (omega=0)</text>
        <dbReference type="Rhea" id="RHEA:16237"/>
        <dbReference type="Rhea" id="RHEA-COMP:10747"/>
        <dbReference type="Rhea" id="RHEA-COMP:10748"/>
        <dbReference type="ChEBI" id="CHEBI:83833"/>
        <dbReference type="ChEBI" id="CHEBI:83834"/>
        <dbReference type="EC" id="5.2.1.8"/>
    </reaction>
</comment>
<dbReference type="RefSeq" id="WP_167695512.1">
    <property type="nucleotide sequence ID" value="NZ_CP118181.1"/>
</dbReference>
<dbReference type="InterPro" id="IPR005215">
    <property type="entry name" value="Trig_fac"/>
</dbReference>
<dbReference type="SUPFAM" id="SSF54534">
    <property type="entry name" value="FKBP-like"/>
    <property type="match status" value="1"/>
</dbReference>
<dbReference type="Pfam" id="PF05698">
    <property type="entry name" value="Trigger_C"/>
    <property type="match status" value="1"/>
</dbReference>
<dbReference type="InterPro" id="IPR008880">
    <property type="entry name" value="Trigger_fac_C"/>
</dbReference>
<dbReference type="Gene3D" id="3.10.50.40">
    <property type="match status" value="1"/>
</dbReference>
<dbReference type="EC" id="5.2.1.8" evidence="3 9"/>
<dbReference type="Proteomes" id="UP000778951">
    <property type="component" value="Unassembled WGS sequence"/>
</dbReference>
<evidence type="ECO:0000256" key="6">
    <source>
        <dbReference type="ARBA" id="ARBA00023186"/>
    </source>
</evidence>
<evidence type="ECO:0000256" key="4">
    <source>
        <dbReference type="ARBA" id="ARBA00016902"/>
    </source>
</evidence>
<dbReference type="InterPro" id="IPR008881">
    <property type="entry name" value="Trigger_fac_ribosome-bd_bac"/>
</dbReference>
<feature type="domain" description="Trigger factor C-terminal" evidence="12">
    <location>
        <begin position="267"/>
        <end position="423"/>
    </location>
</feature>
<dbReference type="InterPro" id="IPR001179">
    <property type="entry name" value="PPIase_FKBP_dom"/>
</dbReference>
<name>A0A968GGJ4_9SPIO</name>
<keyword evidence="14" id="KW-1185">Reference proteome</keyword>
<dbReference type="PANTHER" id="PTHR30560:SF3">
    <property type="entry name" value="TRIGGER FACTOR-LIKE PROTEIN TIG, CHLOROPLASTIC"/>
    <property type="match status" value="1"/>
</dbReference>
<dbReference type="GO" id="GO:0005737">
    <property type="term" value="C:cytoplasm"/>
    <property type="evidence" value="ECO:0007669"/>
    <property type="project" value="UniProtKB-SubCell"/>
</dbReference>
<feature type="domain" description="PPIase FKBP-type" evidence="10">
    <location>
        <begin position="162"/>
        <end position="236"/>
    </location>
</feature>
<dbReference type="PIRSF" id="PIRSF003095">
    <property type="entry name" value="Trigger_factor"/>
    <property type="match status" value="1"/>
</dbReference>
<evidence type="ECO:0000256" key="8">
    <source>
        <dbReference type="ARBA" id="ARBA00029986"/>
    </source>
</evidence>
<comment type="subcellular location">
    <subcellularLocation>
        <location evidence="9">Cytoplasm</location>
    </subcellularLocation>
    <text evidence="9">About half TF is bound to the ribosome near the polypeptide exit tunnel while the other half is free in the cytoplasm.</text>
</comment>
<protein>
    <recommendedName>
        <fullName evidence="4 9">Trigger factor</fullName>
        <shortName evidence="9">TF</shortName>
        <ecNumber evidence="3 9">5.2.1.8</ecNumber>
    </recommendedName>
    <alternativeName>
        <fullName evidence="8 9">PPIase</fullName>
    </alternativeName>
</protein>
<keyword evidence="9" id="KW-0132">Cell division</keyword>
<dbReference type="PANTHER" id="PTHR30560">
    <property type="entry name" value="TRIGGER FACTOR CHAPERONE AND PEPTIDYL-PROLYL CIS/TRANS ISOMERASE"/>
    <property type="match status" value="1"/>
</dbReference>
<evidence type="ECO:0000313" key="13">
    <source>
        <dbReference type="EMBL" id="NIZ69421.1"/>
    </source>
</evidence>
<dbReference type="GO" id="GO:0051301">
    <property type="term" value="P:cell division"/>
    <property type="evidence" value="ECO:0007669"/>
    <property type="project" value="UniProtKB-KW"/>
</dbReference>
<dbReference type="Gene3D" id="1.10.3120.10">
    <property type="entry name" value="Trigger factor, C-terminal domain"/>
    <property type="match status" value="1"/>
</dbReference>
<dbReference type="SUPFAM" id="SSF102735">
    <property type="entry name" value="Trigger factor ribosome-binding domain"/>
    <property type="match status" value="1"/>
</dbReference>
<dbReference type="Pfam" id="PF05697">
    <property type="entry name" value="Trigger_N"/>
    <property type="match status" value="1"/>
</dbReference>
<evidence type="ECO:0000313" key="14">
    <source>
        <dbReference type="Proteomes" id="UP000778951"/>
    </source>
</evidence>
<accession>A0A968GGJ4</accession>
<dbReference type="GO" id="GO:0043335">
    <property type="term" value="P:protein unfolding"/>
    <property type="evidence" value="ECO:0007669"/>
    <property type="project" value="TreeGrafter"/>
</dbReference>
<dbReference type="EMBL" id="JAATLM010000001">
    <property type="protein sequence ID" value="NIZ69421.1"/>
    <property type="molecule type" value="Genomic_DNA"/>
</dbReference>
<keyword evidence="6 9" id="KW-0143">Chaperone</keyword>
<sequence length="444" mass="50510">MNKEVVYQDEDSTAHITVTIPQKDVVAKYEALINEYLKETQMPGFRKGHVPKPVFEKKYAQSIQAESASKLIEEHLQSALTDLEREVVRVRSPQVEKMDRLELDKDFTFTLKVDVMPKMNINGYSKVSAPSYQVEVTEEDINTELKRLQEQNAFVVNKDGVAESGDVLDVNYVELDSSGLEVTGTQRQNFVFTLGNGQNLYDWDNELMGVKVREEKTFTKDFPSDYVHSDLSGKSITLKVLVNSLKGKNLPALDDEFAQDVSDHFKTLEELKADIRDKFTQHSQSVARIRRCDEILKELVEKEPFNVPEGLVLSEIEARFSQLARQMNMSEDQLLKMVGGETSGLVEQWRPESESAVKNKLIIEDIIAKENIVVTTEEFDAHAEKLAKEYRSSVEQLSAQVGDTNFKAYIEEQVKSEKALDWLSSQAKISKQHQLSLTEFNQLG</sequence>
<keyword evidence="9" id="KW-0963">Cytoplasm</keyword>
<dbReference type="SUPFAM" id="SSF109998">
    <property type="entry name" value="Triger factor/SurA peptide-binding domain-like"/>
    <property type="match status" value="1"/>
</dbReference>
<evidence type="ECO:0000256" key="3">
    <source>
        <dbReference type="ARBA" id="ARBA00013194"/>
    </source>
</evidence>
<comment type="domain">
    <text evidence="9">Consists of 3 domains; the N-terminus binds the ribosome, the middle domain has PPIase activity, while the C-terminus has intrinsic chaperone activity on its own.</text>
</comment>
<dbReference type="AlphaFoldDB" id="A0A968GGJ4"/>
<organism evidence="13 14">
    <name type="scientific">Entomospira culicis</name>
    <dbReference type="NCBI Taxonomy" id="2719989"/>
    <lineage>
        <taxon>Bacteria</taxon>
        <taxon>Pseudomonadati</taxon>
        <taxon>Spirochaetota</taxon>
        <taxon>Spirochaetia</taxon>
        <taxon>Spirochaetales</taxon>
        <taxon>Spirochaetaceae</taxon>
        <taxon>Entomospira</taxon>
    </lineage>
</organism>
<gene>
    <name evidence="9 13" type="primary">tig</name>
    <name evidence="13" type="ORF">HCT48_04220</name>
</gene>
<evidence type="ECO:0000256" key="7">
    <source>
        <dbReference type="ARBA" id="ARBA00023235"/>
    </source>
</evidence>
<comment type="function">
    <text evidence="9">Involved in protein export. Acts as a chaperone by maintaining the newly synthesized protein in an open conformation. Functions as a peptidyl-prolyl cis-trans isomerase.</text>
</comment>
<evidence type="ECO:0000256" key="5">
    <source>
        <dbReference type="ARBA" id="ARBA00023110"/>
    </source>
</evidence>
<dbReference type="GO" id="GO:0044183">
    <property type="term" value="F:protein folding chaperone"/>
    <property type="evidence" value="ECO:0007669"/>
    <property type="project" value="TreeGrafter"/>
</dbReference>
<keyword evidence="7 9" id="KW-0413">Isomerase</keyword>
<proteinExistence type="inferred from homology"/>
<evidence type="ECO:0000256" key="2">
    <source>
        <dbReference type="ARBA" id="ARBA00005464"/>
    </source>
</evidence>
<evidence type="ECO:0000259" key="10">
    <source>
        <dbReference type="Pfam" id="PF00254"/>
    </source>
</evidence>
<comment type="similarity">
    <text evidence="2 9">Belongs to the FKBP-type PPIase family. Tig subfamily.</text>
</comment>
<dbReference type="InterPro" id="IPR037041">
    <property type="entry name" value="Trigger_fac_C_sf"/>
</dbReference>
<dbReference type="GO" id="GO:0043022">
    <property type="term" value="F:ribosome binding"/>
    <property type="evidence" value="ECO:0007669"/>
    <property type="project" value="TreeGrafter"/>
</dbReference>
<comment type="caution">
    <text evidence="13">The sequence shown here is derived from an EMBL/GenBank/DDBJ whole genome shotgun (WGS) entry which is preliminary data.</text>
</comment>
<keyword evidence="9" id="KW-0131">Cell cycle</keyword>
<keyword evidence="5 9" id="KW-0697">Rotamase</keyword>
<dbReference type="GO" id="GO:0003755">
    <property type="term" value="F:peptidyl-prolyl cis-trans isomerase activity"/>
    <property type="evidence" value="ECO:0007669"/>
    <property type="project" value="UniProtKB-UniRule"/>
</dbReference>
<dbReference type="NCBIfam" id="TIGR00115">
    <property type="entry name" value="tig"/>
    <property type="match status" value="1"/>
</dbReference>
<dbReference type="InterPro" id="IPR046357">
    <property type="entry name" value="PPIase_dom_sf"/>
</dbReference>
<evidence type="ECO:0000259" key="11">
    <source>
        <dbReference type="Pfam" id="PF05697"/>
    </source>
</evidence>
<dbReference type="InterPro" id="IPR036611">
    <property type="entry name" value="Trigger_fac_ribosome-bd_sf"/>
</dbReference>